<keyword evidence="1" id="KW-0862">Zinc</keyword>
<dbReference type="GO" id="GO:0008270">
    <property type="term" value="F:zinc ion binding"/>
    <property type="evidence" value="ECO:0007669"/>
    <property type="project" value="UniProtKB-KW"/>
</dbReference>
<sequence>MNPLVKSTRRILSHNGQQRQEKRSCGLRLSRFIEHCSSEDEQELSQDEIRTLGMAGSGVSSIDATEPLPCRPKAIHSSSARALYSEQAKRRRAQRSCPAALALLDRTLLESIDESLEDWTSVATMQTCHQLSMQVTCLYCGEVFSRQLDLDHHIGASHIGPRPDVPRVVHADYGPSEDVDELVCLTGGNSPGDFFLPPTLGHSAQNDGLVVEGWRAAALRAVQDGFDGNVTASKPYLKPSVFTAKLEEHHGPRLGPQTSAPEVRPEGGPASYPTVFCGENGSIHGQDLVEQEGKKEAEEERGHDENGHSNKNDADDADDDDIYGLQGEYLSSAPAGQGETEKKIALPRVLPRVLPSLMCSSASPRHSWANQRLPSIDSVISNTANFRLETPSRLKRAVVRQPLFDDDESSLS</sequence>
<feature type="region of interest" description="Disordered" evidence="2">
    <location>
        <begin position="249"/>
        <end position="322"/>
    </location>
</feature>
<keyword evidence="1" id="KW-0863">Zinc-finger</keyword>
<proteinExistence type="predicted"/>
<gene>
    <name evidence="4" type="ORF">E4U43_004152</name>
</gene>
<feature type="compositionally biased region" description="Basic and acidic residues" evidence="2">
    <location>
        <begin position="291"/>
        <end position="314"/>
    </location>
</feature>
<evidence type="ECO:0000313" key="5">
    <source>
        <dbReference type="Proteomes" id="UP000748025"/>
    </source>
</evidence>
<evidence type="ECO:0000256" key="1">
    <source>
        <dbReference type="PROSITE-ProRule" id="PRU00042"/>
    </source>
</evidence>
<reference evidence="4" key="1">
    <citation type="journal article" date="2020" name="bioRxiv">
        <title>Whole genome comparisons of ergot fungi reveals the divergence and evolution of species within the genus Claviceps are the result of varying mechanisms driving genome evolution and host range expansion.</title>
        <authorList>
            <person name="Wyka S.A."/>
            <person name="Mondo S.J."/>
            <person name="Liu M."/>
            <person name="Dettman J."/>
            <person name="Nalam V."/>
            <person name="Broders K.D."/>
        </authorList>
    </citation>
    <scope>NUCLEOTIDE SEQUENCE</scope>
    <source>
        <strain evidence="4">CCC 602</strain>
    </source>
</reference>
<comment type="caution">
    <text evidence="4">The sequence shown here is derived from an EMBL/GenBank/DDBJ whole genome shotgun (WGS) entry which is preliminary data.</text>
</comment>
<dbReference type="PROSITE" id="PS00028">
    <property type="entry name" value="ZINC_FINGER_C2H2_1"/>
    <property type="match status" value="1"/>
</dbReference>
<dbReference type="PROSITE" id="PS50157">
    <property type="entry name" value="ZINC_FINGER_C2H2_2"/>
    <property type="match status" value="1"/>
</dbReference>
<evidence type="ECO:0000256" key="2">
    <source>
        <dbReference type="SAM" id="MobiDB-lite"/>
    </source>
</evidence>
<keyword evidence="1" id="KW-0479">Metal-binding</keyword>
<dbReference type="EMBL" id="SRPW01002713">
    <property type="protein sequence ID" value="KAG5990974.1"/>
    <property type="molecule type" value="Genomic_DNA"/>
</dbReference>
<dbReference type="Proteomes" id="UP000748025">
    <property type="component" value="Unassembled WGS sequence"/>
</dbReference>
<organism evidence="4 5">
    <name type="scientific">Claviceps pusilla</name>
    <dbReference type="NCBI Taxonomy" id="123648"/>
    <lineage>
        <taxon>Eukaryota</taxon>
        <taxon>Fungi</taxon>
        <taxon>Dikarya</taxon>
        <taxon>Ascomycota</taxon>
        <taxon>Pezizomycotina</taxon>
        <taxon>Sordariomycetes</taxon>
        <taxon>Hypocreomycetidae</taxon>
        <taxon>Hypocreales</taxon>
        <taxon>Clavicipitaceae</taxon>
        <taxon>Claviceps</taxon>
    </lineage>
</organism>
<accession>A0A9P7N497</accession>
<name>A0A9P7N497_9HYPO</name>
<dbReference type="AlphaFoldDB" id="A0A9P7N497"/>
<dbReference type="InterPro" id="IPR013087">
    <property type="entry name" value="Znf_C2H2_type"/>
</dbReference>
<dbReference type="OrthoDB" id="4958224at2759"/>
<evidence type="ECO:0000313" key="4">
    <source>
        <dbReference type="EMBL" id="KAG5990974.1"/>
    </source>
</evidence>
<keyword evidence="5" id="KW-1185">Reference proteome</keyword>
<evidence type="ECO:0000259" key="3">
    <source>
        <dbReference type="PROSITE" id="PS50157"/>
    </source>
</evidence>
<feature type="domain" description="C2H2-type" evidence="3">
    <location>
        <begin position="135"/>
        <end position="163"/>
    </location>
</feature>
<protein>
    <recommendedName>
        <fullName evidence="3">C2H2-type domain-containing protein</fullName>
    </recommendedName>
</protein>